<evidence type="ECO:0000256" key="2">
    <source>
        <dbReference type="ARBA" id="ARBA00022603"/>
    </source>
</evidence>
<accession>A0ABU9EIL9</accession>
<dbReference type="RefSeq" id="WP_315690151.1">
    <property type="nucleotide sequence ID" value="NZ_JBBWYZ010000004.1"/>
</dbReference>
<dbReference type="PANTHER" id="PTHR33841">
    <property type="entry name" value="DNA METHYLTRANSFERASE YEEA-RELATED"/>
    <property type="match status" value="1"/>
</dbReference>
<evidence type="ECO:0000259" key="7">
    <source>
        <dbReference type="Pfam" id="PF07669"/>
    </source>
</evidence>
<evidence type="ECO:0000256" key="4">
    <source>
        <dbReference type="ARBA" id="ARBA00022691"/>
    </source>
</evidence>
<dbReference type="EMBL" id="JBBWYZ010000004">
    <property type="protein sequence ID" value="MEK9511224.1"/>
    <property type="molecule type" value="Genomic_DNA"/>
</dbReference>
<keyword evidence="2" id="KW-0489">Methyltransferase</keyword>
<evidence type="ECO:0000256" key="5">
    <source>
        <dbReference type="ARBA" id="ARBA00047942"/>
    </source>
</evidence>
<name>A0ABU9EIL9_LIMFS</name>
<evidence type="ECO:0000313" key="8">
    <source>
        <dbReference type="EMBL" id="MEK9511224.1"/>
    </source>
</evidence>
<evidence type="ECO:0000256" key="1">
    <source>
        <dbReference type="ARBA" id="ARBA00011900"/>
    </source>
</evidence>
<dbReference type="InterPro" id="IPR002052">
    <property type="entry name" value="DNA_methylase_N6_adenine_CS"/>
</dbReference>
<dbReference type="SUPFAM" id="SSF53335">
    <property type="entry name" value="S-adenosyl-L-methionine-dependent methyltransferases"/>
    <property type="match status" value="1"/>
</dbReference>
<evidence type="ECO:0000256" key="3">
    <source>
        <dbReference type="ARBA" id="ARBA00022679"/>
    </source>
</evidence>
<dbReference type="PANTHER" id="PTHR33841:SF1">
    <property type="entry name" value="DNA METHYLTRANSFERASE A"/>
    <property type="match status" value="1"/>
</dbReference>
<gene>
    <name evidence="8" type="ORF">AAEJ74_05825</name>
</gene>
<dbReference type="PROSITE" id="PS00092">
    <property type="entry name" value="N6_MTASE"/>
    <property type="match status" value="1"/>
</dbReference>
<reference evidence="8 9" key="1">
    <citation type="journal article" date="2024" name="Front. Microbiol.">
        <title>Transcriptomic insights into the dominance of two phototrophs throughout the water column of a tropical hypersaline-alkaline crater lake (Dziani Dzaha, Mayotte).</title>
        <authorList>
            <person name="Duperron S."/>
            <person name="Halary S."/>
            <person name="Bouly J.-P."/>
            <person name="Roussel T."/>
            <person name="Hugoni M."/>
            <person name="Bruto M."/>
            <person name="Oger P."/>
            <person name="Duval C."/>
            <person name="Woo A."/>
            <person name="Jezequiel D."/>
            <person name="Ader M."/>
            <person name="Leboulanger C."/>
            <person name="Agogue H."/>
            <person name="Grossi V."/>
            <person name="Trousselier M."/>
            <person name="Bernard C."/>
        </authorList>
    </citation>
    <scope>NUCLEOTIDE SEQUENCE [LARGE SCALE GENOMIC DNA]</scope>
    <source>
        <strain evidence="8 9">PMC 851.14</strain>
    </source>
</reference>
<dbReference type="InterPro" id="IPR029063">
    <property type="entry name" value="SAM-dependent_MTases_sf"/>
</dbReference>
<dbReference type="Proteomes" id="UP001387447">
    <property type="component" value="Unassembled WGS sequence"/>
</dbReference>
<proteinExistence type="predicted"/>
<feature type="region of interest" description="Disordered" evidence="6">
    <location>
        <begin position="479"/>
        <end position="512"/>
    </location>
</feature>
<organism evidence="8 9">
    <name type="scientific">Limnospira fusiformis PMC 851.14</name>
    <dbReference type="NCBI Taxonomy" id="2219512"/>
    <lineage>
        <taxon>Bacteria</taxon>
        <taxon>Bacillati</taxon>
        <taxon>Cyanobacteriota</taxon>
        <taxon>Cyanophyceae</taxon>
        <taxon>Oscillatoriophycideae</taxon>
        <taxon>Oscillatoriales</taxon>
        <taxon>Sirenicapillariaceae</taxon>
        <taxon>Limnospira</taxon>
    </lineage>
</organism>
<keyword evidence="4" id="KW-0949">S-adenosyl-L-methionine</keyword>
<comment type="caution">
    <text evidence="8">The sequence shown here is derived from an EMBL/GenBank/DDBJ whole genome shotgun (WGS) entry which is preliminary data.</text>
</comment>
<sequence>MLIGIANENEFYAAYYLDAILTEDLKTIASEVGTNQEPPSQALGRLRGDYFRLKTRTQTINIDKTEILGQQRQFFRQVLEVLGYQWEPGLKWLDNDTLLPILAEVRQISGMPNLWVLEGFNPTGEPLDILSLEFDPIQGQDFPEFRVDRSPENWLNSTLEDIVTDVVFGQNEPPRWVLLISVDQIALIDRYKWNASRLLRFDLEQILADRDRHSLFATATLLHRDRICPAEGMALLDTLDENSHRHTYSVSEDLKFALREAIELLGNEFIYYRRKVGERVYSTQEQTQKGEQEIDPNLLKIQCLRWVYRLLFIFYIEARPELGYAPMGSDVYREGYSLETLRDLEQVELLSSEDSEGYYIDTSIRRLFKLLWFGYPEEDHKQAELLQKKTAIYNTFRLPALKSHLFDPEYTSMLNRVRFRNSVLQKVLELMSLSRSGQGRRGRISYAQLGVNQLGEVYEGLLSLSAFFAEENLYEVQPAAKKTSTKTDTEDEDEDQPTVKPKAAKGSQPRSELEVAYFVPADRLEELKTEELVTDPQTGKTPRKHEKGKFLFRLAGRDRQKSASYYTPQTLTKCLVKYALQELLADKTADDILKLTVCEPAMGSAAFLNEAITQLAEAYLQRKEEELNQRIPHENITLEKQKVKMLLADRNVFGIDKNPIAMELAEVSLWLNCIYGEKDSHQIFVPWFGLQLHCGNSLVGARRQIYPRQKVSQGKKNLSWWEMPPSPIPLGETFPADGIFHFLLGDPGMANYTDKVIKKLTPEAIKQINQWQKEFIKTPLNADQADYGTYLSTRIDELWHTYAKELAKIRQRTTDSLTVWGQPEQEKREVPLAQKDKIYEQEKLSRGVSNSSAYRRLKLVMDYWCSLWFWPLEEAENLPSREEFFSDITMILGVTEMVPSQQLSLFPETQTPQQAEDFIKKFGFVDLEKFKGFYPRLQLVETLAETYKFFHWELEFADIFLERGGFDLMIGNPPWVKIEWQEGDILGDYDPLTVIRKLSASELAKRREDLFSKYPKLQAAYLQEYEELHGTQNFLNAVQNYPLLKGSQTNLFKCFLPQAWNFGKSGGVSGFLHPEGVYDDPKGGTLRRELYRHLIGHFQFQNEFKLFSDIGNRVKFSINIYQNPSSHNTKNIRFVNIANVFSPNTIFECFESPGIGLIPGIKNDNGKWETKGHPSRIISVESETLQLFARLYDAEGTPAEEARLPTLHSQQLLSVLEKFATQEKRLGNLQGEYYATVMFDETNAVKKDKTIRRDTQFVKSPQDLILSGPHFFVGTPLFQTPKKVCNTHRAYDTIDLTAIPDDYLPRTNYVPDCSPAEYRRRTPCVPWDDQKPVTEFYRLAARGMLSQSGERTYIPAIIPPGNAHINGVQSTEFKDNQSLLKAASLGISIIADFYIKTTGRSNLHYTWENFPLIKTTPALRVRTLALNCLTVYYGELWEECWEEGYGEERWTKGEDPRLNQNFFGNLTPEWQRNNALRSDYERRQALVEIDVLAAMSLGLTLEELITIYRVQFPVMQQNEKETYYDMNGRIVFTTSKGLTGVGLPRQGNAKKEIIGWEDIKDLESGIIEVTVTDDTLPQGPTTRKIAYEAPFILCDRIEDYRTAWKQLTINN</sequence>
<evidence type="ECO:0000256" key="6">
    <source>
        <dbReference type="SAM" id="MobiDB-lite"/>
    </source>
</evidence>
<keyword evidence="3" id="KW-0808">Transferase</keyword>
<feature type="domain" description="Type II methyltransferase M.TaqI-like" evidence="7">
    <location>
        <begin position="939"/>
        <end position="981"/>
    </location>
</feature>
<comment type="catalytic activity">
    <reaction evidence="5">
        <text>a 2'-deoxyadenosine in DNA + S-adenosyl-L-methionine = an N(6)-methyl-2'-deoxyadenosine in DNA + S-adenosyl-L-homocysteine + H(+)</text>
        <dbReference type="Rhea" id="RHEA:15197"/>
        <dbReference type="Rhea" id="RHEA-COMP:12418"/>
        <dbReference type="Rhea" id="RHEA-COMP:12419"/>
        <dbReference type="ChEBI" id="CHEBI:15378"/>
        <dbReference type="ChEBI" id="CHEBI:57856"/>
        <dbReference type="ChEBI" id="CHEBI:59789"/>
        <dbReference type="ChEBI" id="CHEBI:90615"/>
        <dbReference type="ChEBI" id="CHEBI:90616"/>
        <dbReference type="EC" id="2.1.1.72"/>
    </reaction>
</comment>
<keyword evidence="9" id="KW-1185">Reference proteome</keyword>
<evidence type="ECO:0000313" key="9">
    <source>
        <dbReference type="Proteomes" id="UP001387447"/>
    </source>
</evidence>
<dbReference type="Gene3D" id="3.40.50.150">
    <property type="entry name" value="Vaccinia Virus protein VP39"/>
    <property type="match status" value="2"/>
</dbReference>
<protein>
    <recommendedName>
        <fullName evidence="1">site-specific DNA-methyltransferase (adenine-specific)</fullName>
        <ecNumber evidence="1">2.1.1.72</ecNumber>
    </recommendedName>
</protein>
<dbReference type="PRINTS" id="PR00507">
    <property type="entry name" value="N12N6MTFRASE"/>
</dbReference>
<dbReference type="InterPro" id="IPR050953">
    <property type="entry name" value="N4_N6_ade-DNA_methylase"/>
</dbReference>
<dbReference type="InterPro" id="IPR011639">
    <property type="entry name" value="MethylTrfase_TaqI-like_dom"/>
</dbReference>
<dbReference type="EC" id="2.1.1.72" evidence="1"/>
<dbReference type="Pfam" id="PF07669">
    <property type="entry name" value="Eco57I"/>
    <property type="match status" value="1"/>
</dbReference>